<evidence type="ECO:0000256" key="2">
    <source>
        <dbReference type="SAM" id="MobiDB-lite"/>
    </source>
</evidence>
<feature type="region of interest" description="Disordered" evidence="2">
    <location>
        <begin position="47"/>
        <end position="74"/>
    </location>
</feature>
<evidence type="ECO:0000256" key="1">
    <source>
        <dbReference type="SAM" id="Coils"/>
    </source>
</evidence>
<evidence type="ECO:0000313" key="4">
    <source>
        <dbReference type="Proteomes" id="UP001153954"/>
    </source>
</evidence>
<keyword evidence="1" id="KW-0175">Coiled coil</keyword>
<accession>A0AAU9UPX7</accession>
<feature type="coiled-coil region" evidence="1">
    <location>
        <begin position="738"/>
        <end position="765"/>
    </location>
</feature>
<feature type="compositionally biased region" description="Polar residues" evidence="2">
    <location>
        <begin position="63"/>
        <end position="74"/>
    </location>
</feature>
<gene>
    <name evidence="3" type="ORF">EEDITHA_LOCUS14845</name>
</gene>
<protein>
    <submittedName>
        <fullName evidence="3">Uncharacterized protein</fullName>
    </submittedName>
</protein>
<dbReference type="EMBL" id="CAKOGL010000022">
    <property type="protein sequence ID" value="CAH2099922.1"/>
    <property type="molecule type" value="Genomic_DNA"/>
</dbReference>
<feature type="coiled-coil region" evidence="1">
    <location>
        <begin position="446"/>
        <end position="526"/>
    </location>
</feature>
<organism evidence="3 4">
    <name type="scientific">Euphydryas editha</name>
    <name type="common">Edith's checkerspot</name>
    <dbReference type="NCBI Taxonomy" id="104508"/>
    <lineage>
        <taxon>Eukaryota</taxon>
        <taxon>Metazoa</taxon>
        <taxon>Ecdysozoa</taxon>
        <taxon>Arthropoda</taxon>
        <taxon>Hexapoda</taxon>
        <taxon>Insecta</taxon>
        <taxon>Pterygota</taxon>
        <taxon>Neoptera</taxon>
        <taxon>Endopterygota</taxon>
        <taxon>Lepidoptera</taxon>
        <taxon>Glossata</taxon>
        <taxon>Ditrysia</taxon>
        <taxon>Papilionoidea</taxon>
        <taxon>Nymphalidae</taxon>
        <taxon>Nymphalinae</taxon>
        <taxon>Euphydryas</taxon>
    </lineage>
</organism>
<comment type="caution">
    <text evidence="3">The sequence shown here is derived from an EMBL/GenBank/DDBJ whole genome shotgun (WGS) entry which is preliminary data.</text>
</comment>
<reference evidence="3" key="1">
    <citation type="submission" date="2022-03" db="EMBL/GenBank/DDBJ databases">
        <authorList>
            <person name="Tunstrom K."/>
        </authorList>
    </citation>
    <scope>NUCLEOTIDE SEQUENCE</scope>
</reference>
<evidence type="ECO:0000313" key="3">
    <source>
        <dbReference type="EMBL" id="CAH2099922.1"/>
    </source>
</evidence>
<dbReference type="Proteomes" id="UP001153954">
    <property type="component" value="Unassembled WGS sequence"/>
</dbReference>
<name>A0AAU9UPX7_EUPED</name>
<proteinExistence type="predicted"/>
<sequence length="1750" mass="200192">MFYFPVVSSEKFYLTLMSTVLKRLSHFRNLGNGSPNFTWKARTVSDVNQPEAPDPAPPACAQNRRNYGETGSFSLPTKQTSMRSLIIWNISKALEENPSMDLRHAMRSVHERLERESRDESGMIAQPEWHLTCALLAWQQLGHKDTDSLYQFIEENRKKSFQPTLENLNKDNTGLVNKASISSKQQRKDLCHKSSEYTKDIDSLSFDIKSLMGPVVKLPVETKIIMRSEYSPCSRHSGKKISQQNNSTTKNQNDIKNKIDAACCMDSACLQRLAELDTAVCELRSRAARLARREAERVELLERAEAAWKDLELGYQRRLNLAEEKEDDLAKQIKKIIDERNGYKGACTKLAEKLKERGEAVDKERTCLTLIEKDLCDIACVRLRLSEETARGDTALAEEVCRANQMDRDRQFKEDQVRRKVSSLDSEIQSARCLTQEAECAMRAELAALKEQVTQVSNQLLAEESECNTIKIQLKELRKEKDDLIEDLDGCKLTCDNRMQGRVNELKQKREELMRLKDKVIECRCKIPQDVAIEVKRTPSLAALCQCNPEDKLLESCSCTSLRTQLLSNLLADLFGGLQSELGESGSLMPCQLLKCLEDKHNWDRSSVIKTNLRNFFEQLLVGELDIAIATSIDKYHAKWIGASCADQIQLTPDPGDTNEGWQERAIERKAQKLATKLAEQLFQERAEQVTKKAKEIVTKGPPPCECKTQPAVYQCLVKRPITLNSAHKNTENAPLYFKRAIQDVTQLKLQVENLKKRSVKKEDLRHMEEKIARILKQSSDLWNITQANKKNKCIRESDEKNKQNTKILNKINMPEKKTQNTRQSIDESSNYLIGHIKEKSDKLFKKNEQSYAVNLCLCGAQNGLTQENSYDKNFQTVNKSKNQIKTIPAVTEKTLNIDTRTFQFSRKSLCPSNCVCFHKIPSNTSIEKLLQSLLKWNGNINSKSDKTILCNERKVDQINNVKFNSNLSGNIKNDTSALYSINDGIEKNLNSFVEDHDKGTNYDILPNTTESEYIGAINLDKSNDNFCRHVSHNCDLKCCDGQEMPYGKKPSDVECIQDSLNNYNVDFKKESKVYSMKVHRSKYGSQAECADKLPNPDNNASKRSLEISGISYVDDVLKKSDLVSSDCDYCVKFLGVTLANAKATASTKKMYQDKIISTVKNFCKENSYNLDVKNACEIEQNKNKPTNSELQNRSNNYKCDLISDAFYDSKAKSKPVTNATDVIEDNEIQCICCDKEEYNNLELNMLKLLEEHLKEKLVEFQSFSCKSKCISIEEEKVLFSKTLGKIKELLSENLNPENCKCKGLKVSKESWNRAYGLLQEYLKVKMKRIQCDCIANNDYSETFFPVILDKVCNLIDDDFQRLREKCKCDNKIIIENSSLKKLNEQMTETQLECKDTVVQFDNCISRQHMKNIENTSTQVLCIPFVNKSCEVIYEEFKSTAEKKVSCELKKGYITDCSCYAISESCFLHDTDKNKKEKRDKFKSTEIYNKTPTKISSISVKDYHSSKNTNIVNLSKTKTSTCLNGECKFKCLCDHKLDICYCTKSLIETRHGKKYRVWNSLSLVDNSKSIYCNIDKTSTENKLENIHINNNRTYNIENIRNYCNVEVMTANNEHEVVLKYSKEGCCNSNITSDVGLSVANEFNKENSSSSDDCNYQSINDKDYKTEAELNKSMLFNSLYLPTEQLSENSKYKNFKENYTKSPKQENCECKMVPLCHVKMLVESIEQKLVQAKCTCDSFCSQVYPIQERRN</sequence>
<keyword evidence="4" id="KW-1185">Reference proteome</keyword>